<evidence type="ECO:0000313" key="1">
    <source>
        <dbReference type="EMBL" id="KAE8124844.1"/>
    </source>
</evidence>
<dbReference type="Proteomes" id="UP000327013">
    <property type="component" value="Chromosome 8"/>
</dbReference>
<keyword evidence="2" id="KW-1185">Reference proteome</keyword>
<evidence type="ECO:0000313" key="2">
    <source>
        <dbReference type="Proteomes" id="UP000327013"/>
    </source>
</evidence>
<proteinExistence type="predicted"/>
<reference evidence="1 2" key="1">
    <citation type="submission" date="2019-06" db="EMBL/GenBank/DDBJ databases">
        <title>A chromosomal-level reference genome of Carpinus fangiana (Coryloideae, Betulaceae).</title>
        <authorList>
            <person name="Yang X."/>
            <person name="Wang Z."/>
            <person name="Zhang L."/>
            <person name="Hao G."/>
            <person name="Liu J."/>
            <person name="Yang Y."/>
        </authorList>
    </citation>
    <scope>NUCLEOTIDE SEQUENCE [LARGE SCALE GENOMIC DNA]</scope>
    <source>
        <strain evidence="1">Cfa_2016G</strain>
        <tissue evidence="1">Leaf</tissue>
    </source>
</reference>
<name>A0A5N6RVA2_9ROSI</name>
<accession>A0A5N6RVA2</accession>
<organism evidence="1 2">
    <name type="scientific">Carpinus fangiana</name>
    <dbReference type="NCBI Taxonomy" id="176857"/>
    <lineage>
        <taxon>Eukaryota</taxon>
        <taxon>Viridiplantae</taxon>
        <taxon>Streptophyta</taxon>
        <taxon>Embryophyta</taxon>
        <taxon>Tracheophyta</taxon>
        <taxon>Spermatophyta</taxon>
        <taxon>Magnoliopsida</taxon>
        <taxon>eudicotyledons</taxon>
        <taxon>Gunneridae</taxon>
        <taxon>Pentapetalae</taxon>
        <taxon>rosids</taxon>
        <taxon>fabids</taxon>
        <taxon>Fagales</taxon>
        <taxon>Betulaceae</taxon>
        <taxon>Carpinus</taxon>
    </lineage>
</organism>
<sequence>MLPPGWDFFFFFFFGQPRCRVVDGRSLAPLSTGSPYRAAAALSAGVPGSPYAANAAAVG</sequence>
<gene>
    <name evidence="1" type="ORF">FH972_019691</name>
</gene>
<protein>
    <submittedName>
        <fullName evidence="1">Uncharacterized protein</fullName>
    </submittedName>
</protein>
<dbReference type="AlphaFoldDB" id="A0A5N6RVA2"/>
<dbReference type="EMBL" id="CM017328">
    <property type="protein sequence ID" value="KAE8124844.1"/>
    <property type="molecule type" value="Genomic_DNA"/>
</dbReference>